<dbReference type="PANTHER" id="PTHR10622:SF10">
    <property type="entry name" value="HET DOMAIN-CONTAINING PROTEIN"/>
    <property type="match status" value="1"/>
</dbReference>
<dbReference type="EMBL" id="WHUW01000027">
    <property type="protein sequence ID" value="KAF8434745.1"/>
    <property type="molecule type" value="Genomic_DNA"/>
</dbReference>
<evidence type="ECO:0000313" key="3">
    <source>
        <dbReference type="Proteomes" id="UP001194468"/>
    </source>
</evidence>
<gene>
    <name evidence="2" type="ORF">L210DRAFT_983065</name>
</gene>
<keyword evidence="3" id="KW-1185">Reference proteome</keyword>
<organism evidence="2 3">
    <name type="scientific">Boletus edulis BED1</name>
    <dbReference type="NCBI Taxonomy" id="1328754"/>
    <lineage>
        <taxon>Eukaryota</taxon>
        <taxon>Fungi</taxon>
        <taxon>Dikarya</taxon>
        <taxon>Basidiomycota</taxon>
        <taxon>Agaricomycotina</taxon>
        <taxon>Agaricomycetes</taxon>
        <taxon>Agaricomycetidae</taxon>
        <taxon>Boletales</taxon>
        <taxon>Boletineae</taxon>
        <taxon>Boletaceae</taxon>
        <taxon>Boletoideae</taxon>
        <taxon>Boletus</taxon>
    </lineage>
</organism>
<proteinExistence type="predicted"/>
<sequence length="521" mass="59260">MLSIRGIRWSGKKGKPVKLLPTGPIVDAFKEYINNELPTRFIDTSTLQFISRKDLFPIFQDEIASVTEEQIQERIKSFRSDPFATYEPRRATVLRQIIQEIVQYVILSHRWDDITGEPTSQDLSGGKRHVARFKKLSQFCKTSSKLGYKLAWVDTCCIDKSNAAELSEAIHAMYKWYANAYLCIVYLAESTSYEDWVTDSWFTRGWTLQELLAPKRLKFYDKNWRQFVPAGIDDDRKSDAILHLQKITGIREAVLAADNSHGVHGRSFWEIMSWASKRRTTRTEDKAYCLIGLFRISLTIAYGEGHQAFSRLVEAVSEKNPSWDLFAWCGQPSLYHFALPSSPASYSVFETGIGKDRIGVQDFTITKYGLSMKSLPPIPIELSSIVAPEGHRKPFLVNLKPRYDAKSPRRYSNLVIGCGATRLNTIREARQLAVCIINHHGTRSRKQGKLLVGKEYICFLLYSEEGEDDETTWMKLTTDSQLRISCLGPETASGDTVVRATDGITLPLVTTFIRSSKSSTW</sequence>
<dbReference type="Pfam" id="PF06985">
    <property type="entry name" value="HET"/>
    <property type="match status" value="1"/>
</dbReference>
<feature type="domain" description="Heterokaryon incompatibility" evidence="1">
    <location>
        <begin position="104"/>
        <end position="192"/>
    </location>
</feature>
<name>A0AAD4BMZ7_BOLED</name>
<accession>A0AAD4BMZ7</accession>
<reference evidence="2" key="2">
    <citation type="journal article" date="2020" name="Nat. Commun.">
        <title>Large-scale genome sequencing of mycorrhizal fungi provides insights into the early evolution of symbiotic traits.</title>
        <authorList>
            <person name="Miyauchi S."/>
            <person name="Kiss E."/>
            <person name="Kuo A."/>
            <person name="Drula E."/>
            <person name="Kohler A."/>
            <person name="Sanchez-Garcia M."/>
            <person name="Morin E."/>
            <person name="Andreopoulos B."/>
            <person name="Barry K.W."/>
            <person name="Bonito G."/>
            <person name="Buee M."/>
            <person name="Carver A."/>
            <person name="Chen C."/>
            <person name="Cichocki N."/>
            <person name="Clum A."/>
            <person name="Culley D."/>
            <person name="Crous P.W."/>
            <person name="Fauchery L."/>
            <person name="Girlanda M."/>
            <person name="Hayes R.D."/>
            <person name="Keri Z."/>
            <person name="LaButti K."/>
            <person name="Lipzen A."/>
            <person name="Lombard V."/>
            <person name="Magnuson J."/>
            <person name="Maillard F."/>
            <person name="Murat C."/>
            <person name="Nolan M."/>
            <person name="Ohm R.A."/>
            <person name="Pangilinan J."/>
            <person name="Pereira M.F."/>
            <person name="Perotto S."/>
            <person name="Peter M."/>
            <person name="Pfister S."/>
            <person name="Riley R."/>
            <person name="Sitrit Y."/>
            <person name="Stielow J.B."/>
            <person name="Szollosi G."/>
            <person name="Zifcakova L."/>
            <person name="Stursova M."/>
            <person name="Spatafora J.W."/>
            <person name="Tedersoo L."/>
            <person name="Vaario L.M."/>
            <person name="Yamada A."/>
            <person name="Yan M."/>
            <person name="Wang P."/>
            <person name="Xu J."/>
            <person name="Bruns T."/>
            <person name="Baldrian P."/>
            <person name="Vilgalys R."/>
            <person name="Dunand C."/>
            <person name="Henrissat B."/>
            <person name="Grigoriev I.V."/>
            <person name="Hibbett D."/>
            <person name="Nagy L.G."/>
            <person name="Martin F.M."/>
        </authorList>
    </citation>
    <scope>NUCLEOTIDE SEQUENCE</scope>
    <source>
        <strain evidence="2">BED1</strain>
    </source>
</reference>
<dbReference type="InterPro" id="IPR010730">
    <property type="entry name" value="HET"/>
</dbReference>
<protein>
    <submittedName>
        <fullName evidence="2">Heterokaryon incompatibility protein-domain-containing protein</fullName>
    </submittedName>
</protein>
<comment type="caution">
    <text evidence="2">The sequence shown here is derived from an EMBL/GenBank/DDBJ whole genome shotgun (WGS) entry which is preliminary data.</text>
</comment>
<evidence type="ECO:0000259" key="1">
    <source>
        <dbReference type="Pfam" id="PF06985"/>
    </source>
</evidence>
<dbReference type="AlphaFoldDB" id="A0AAD4BMZ7"/>
<dbReference type="PANTHER" id="PTHR10622">
    <property type="entry name" value="HET DOMAIN-CONTAINING PROTEIN"/>
    <property type="match status" value="1"/>
</dbReference>
<reference evidence="2" key="1">
    <citation type="submission" date="2019-10" db="EMBL/GenBank/DDBJ databases">
        <authorList>
            <consortium name="DOE Joint Genome Institute"/>
            <person name="Kuo A."/>
            <person name="Miyauchi S."/>
            <person name="Kiss E."/>
            <person name="Drula E."/>
            <person name="Kohler A."/>
            <person name="Sanchez-Garcia M."/>
            <person name="Andreopoulos B."/>
            <person name="Barry K.W."/>
            <person name="Bonito G."/>
            <person name="Buee M."/>
            <person name="Carver A."/>
            <person name="Chen C."/>
            <person name="Cichocki N."/>
            <person name="Clum A."/>
            <person name="Culley D."/>
            <person name="Crous P.W."/>
            <person name="Fauchery L."/>
            <person name="Girlanda M."/>
            <person name="Hayes R."/>
            <person name="Keri Z."/>
            <person name="LaButti K."/>
            <person name="Lipzen A."/>
            <person name="Lombard V."/>
            <person name="Magnuson J."/>
            <person name="Maillard F."/>
            <person name="Morin E."/>
            <person name="Murat C."/>
            <person name="Nolan M."/>
            <person name="Ohm R."/>
            <person name="Pangilinan J."/>
            <person name="Pereira M."/>
            <person name="Perotto S."/>
            <person name="Peter M."/>
            <person name="Riley R."/>
            <person name="Sitrit Y."/>
            <person name="Stielow B."/>
            <person name="Szollosi G."/>
            <person name="Zifcakova L."/>
            <person name="Stursova M."/>
            <person name="Spatafora J.W."/>
            <person name="Tedersoo L."/>
            <person name="Vaario L.-M."/>
            <person name="Yamada A."/>
            <person name="Yan M."/>
            <person name="Wang P."/>
            <person name="Xu J."/>
            <person name="Bruns T."/>
            <person name="Baldrian P."/>
            <person name="Vilgalys R."/>
            <person name="Henrissat B."/>
            <person name="Grigoriev I.V."/>
            <person name="Hibbett D."/>
            <person name="Nagy L.G."/>
            <person name="Martin F.M."/>
        </authorList>
    </citation>
    <scope>NUCLEOTIDE SEQUENCE</scope>
    <source>
        <strain evidence="2">BED1</strain>
    </source>
</reference>
<evidence type="ECO:0000313" key="2">
    <source>
        <dbReference type="EMBL" id="KAF8434745.1"/>
    </source>
</evidence>
<dbReference type="Proteomes" id="UP001194468">
    <property type="component" value="Unassembled WGS sequence"/>
</dbReference>